<evidence type="ECO:0000256" key="4">
    <source>
        <dbReference type="ARBA" id="ARBA00023172"/>
    </source>
</evidence>
<dbReference type="AlphaFoldDB" id="A0A0M0L6X5"/>
<name>A0A0M0L6X5_9BACI</name>
<dbReference type="InterPro" id="IPR010998">
    <property type="entry name" value="Integrase_recombinase_N"/>
</dbReference>
<keyword evidence="4" id="KW-0233">DNA recombination</keyword>
<evidence type="ECO:0000259" key="7">
    <source>
        <dbReference type="PROSITE" id="PS51900"/>
    </source>
</evidence>
<evidence type="ECO:0000256" key="3">
    <source>
        <dbReference type="ARBA" id="ARBA00023125"/>
    </source>
</evidence>
<keyword evidence="9" id="KW-1185">Reference proteome</keyword>
<feature type="domain" description="Tyr recombinase" evidence="6">
    <location>
        <begin position="108"/>
        <end position="292"/>
    </location>
</feature>
<feature type="domain" description="Core-binding (CB)" evidence="7">
    <location>
        <begin position="1"/>
        <end position="87"/>
    </location>
</feature>
<dbReference type="PATRIC" id="fig|284581.3.peg.2384"/>
<evidence type="ECO:0000313" key="8">
    <source>
        <dbReference type="EMBL" id="KOO46418.1"/>
    </source>
</evidence>
<dbReference type="InterPro" id="IPR013762">
    <property type="entry name" value="Integrase-like_cat_sf"/>
</dbReference>
<dbReference type="Proteomes" id="UP000037558">
    <property type="component" value="Unassembled WGS sequence"/>
</dbReference>
<evidence type="ECO:0000256" key="5">
    <source>
        <dbReference type="PROSITE-ProRule" id="PRU01248"/>
    </source>
</evidence>
<keyword evidence="3 5" id="KW-0238">DNA-binding</keyword>
<dbReference type="SUPFAM" id="SSF56349">
    <property type="entry name" value="DNA breaking-rejoining enzymes"/>
    <property type="match status" value="1"/>
</dbReference>
<reference evidence="9" key="1">
    <citation type="submission" date="2015-08" db="EMBL/GenBank/DDBJ databases">
        <title>Fjat-14210 dsm16467.</title>
        <authorList>
            <person name="Liu B."/>
            <person name="Wang J."/>
            <person name="Zhu Y."/>
            <person name="Liu G."/>
            <person name="Chen Q."/>
            <person name="Chen Z."/>
            <person name="Lan J."/>
            <person name="Che J."/>
            <person name="Ge C."/>
            <person name="Shi H."/>
            <person name="Pan Z."/>
            <person name="Liu X."/>
        </authorList>
    </citation>
    <scope>NUCLEOTIDE SEQUENCE [LARGE SCALE GENOMIC DNA]</scope>
    <source>
        <strain evidence="9">DSM 16467</strain>
    </source>
</reference>
<dbReference type="Gene3D" id="1.10.150.130">
    <property type="match status" value="1"/>
</dbReference>
<evidence type="ECO:0000256" key="2">
    <source>
        <dbReference type="ARBA" id="ARBA00022908"/>
    </source>
</evidence>
<dbReference type="PANTHER" id="PTHR30349">
    <property type="entry name" value="PHAGE INTEGRASE-RELATED"/>
    <property type="match status" value="1"/>
</dbReference>
<dbReference type="InterPro" id="IPR004107">
    <property type="entry name" value="Integrase_SAM-like_N"/>
</dbReference>
<dbReference type="InterPro" id="IPR002104">
    <property type="entry name" value="Integrase_catalytic"/>
</dbReference>
<dbReference type="STRING" id="284581.AMD01_11350"/>
<dbReference type="InterPro" id="IPR044068">
    <property type="entry name" value="CB"/>
</dbReference>
<proteinExistence type="inferred from homology"/>
<comment type="caution">
    <text evidence="8">The sequence shown here is derived from an EMBL/GenBank/DDBJ whole genome shotgun (WGS) entry which is preliminary data.</text>
</comment>
<sequence length="303" mass="35089">MHLTDLVEEYCYHCMAKGFTKKTMINKRQELKQVLKFLREKRGIEKLENVTTHDLKAYIRQKQSSGLQVSSIRSMHKTVAAFFNWCMLEEYSNENLMKKVECPKAKEKILTAFTEDEVYRMINCFSYENYIESRNKAIIAMLADCGLRAMEIRTLKNSDIKETSIHVSGKGGKERVVYISPALKKILIKYERLKTKYFKDKIIHDRYFLSYAGRELSHVGLDNLVKLAGKRARVNKERVSPHMFRHFFAVQSLASGNLDVYSLSRLLGHADISVTQRYLHTLSIGKILEKAKASSPLMTMGRK</sequence>
<accession>A0A0M0L6X5</accession>
<gene>
    <name evidence="8" type="ORF">AMD01_11350</name>
</gene>
<dbReference type="InterPro" id="IPR011010">
    <property type="entry name" value="DNA_brk_join_enz"/>
</dbReference>
<dbReference type="PROSITE" id="PS51898">
    <property type="entry name" value="TYR_RECOMBINASE"/>
    <property type="match status" value="1"/>
</dbReference>
<evidence type="ECO:0000256" key="1">
    <source>
        <dbReference type="ARBA" id="ARBA00008857"/>
    </source>
</evidence>
<comment type="similarity">
    <text evidence="1">Belongs to the 'phage' integrase family.</text>
</comment>
<organism evidence="8 9">
    <name type="scientific">Priestia koreensis</name>
    <dbReference type="NCBI Taxonomy" id="284581"/>
    <lineage>
        <taxon>Bacteria</taxon>
        <taxon>Bacillati</taxon>
        <taxon>Bacillota</taxon>
        <taxon>Bacilli</taxon>
        <taxon>Bacillales</taxon>
        <taxon>Bacillaceae</taxon>
        <taxon>Priestia</taxon>
    </lineage>
</organism>
<dbReference type="InterPro" id="IPR050090">
    <property type="entry name" value="Tyrosine_recombinase_XerCD"/>
</dbReference>
<evidence type="ECO:0000313" key="9">
    <source>
        <dbReference type="Proteomes" id="UP000037558"/>
    </source>
</evidence>
<dbReference type="GO" id="GO:0015074">
    <property type="term" value="P:DNA integration"/>
    <property type="evidence" value="ECO:0007669"/>
    <property type="project" value="UniProtKB-KW"/>
</dbReference>
<dbReference type="Pfam" id="PF02899">
    <property type="entry name" value="Phage_int_SAM_1"/>
    <property type="match status" value="1"/>
</dbReference>
<dbReference type="EMBL" id="LILC01000013">
    <property type="protein sequence ID" value="KOO46418.1"/>
    <property type="molecule type" value="Genomic_DNA"/>
</dbReference>
<dbReference type="RefSeq" id="WP_053401508.1">
    <property type="nucleotide sequence ID" value="NZ_LILC01000013.1"/>
</dbReference>
<dbReference type="Gene3D" id="1.10.443.10">
    <property type="entry name" value="Intergrase catalytic core"/>
    <property type="match status" value="1"/>
</dbReference>
<dbReference type="GO" id="GO:0003677">
    <property type="term" value="F:DNA binding"/>
    <property type="evidence" value="ECO:0007669"/>
    <property type="project" value="UniProtKB-UniRule"/>
</dbReference>
<dbReference type="PANTHER" id="PTHR30349:SF41">
    <property type="entry name" value="INTEGRASE_RECOMBINASE PROTEIN MJ0367-RELATED"/>
    <property type="match status" value="1"/>
</dbReference>
<protein>
    <submittedName>
        <fullName evidence="8">Recombinase</fullName>
    </submittedName>
</protein>
<dbReference type="OrthoDB" id="107900at2"/>
<dbReference type="PROSITE" id="PS51900">
    <property type="entry name" value="CB"/>
    <property type="match status" value="1"/>
</dbReference>
<evidence type="ECO:0000259" key="6">
    <source>
        <dbReference type="PROSITE" id="PS51898"/>
    </source>
</evidence>
<keyword evidence="2" id="KW-0229">DNA integration</keyword>
<dbReference type="Pfam" id="PF00589">
    <property type="entry name" value="Phage_integrase"/>
    <property type="match status" value="1"/>
</dbReference>
<dbReference type="GO" id="GO:0006310">
    <property type="term" value="P:DNA recombination"/>
    <property type="evidence" value="ECO:0007669"/>
    <property type="project" value="UniProtKB-KW"/>
</dbReference>